<comment type="caution">
    <text evidence="1">The sequence shown here is derived from an EMBL/GenBank/DDBJ whole genome shotgun (WGS) entry which is preliminary data.</text>
</comment>
<reference evidence="1 2" key="1">
    <citation type="submission" date="2016-01" db="EMBL/GenBank/DDBJ databases">
        <title>The new phylogeny of the genus Mycobacterium.</title>
        <authorList>
            <person name="Tarcisio F."/>
            <person name="Conor M."/>
            <person name="Antonella G."/>
            <person name="Elisabetta G."/>
            <person name="Giulia F.S."/>
            <person name="Sara T."/>
            <person name="Anna F."/>
            <person name="Clotilde B."/>
            <person name="Roberto B."/>
            <person name="Veronica D.S."/>
            <person name="Fabio R."/>
            <person name="Monica P."/>
            <person name="Olivier J."/>
            <person name="Enrico T."/>
            <person name="Nicola S."/>
        </authorList>
    </citation>
    <scope>NUCLEOTIDE SEQUENCE [LARGE SCALE GENOMIC DNA]</scope>
    <source>
        <strain evidence="1 2">DSM 44852</strain>
    </source>
</reference>
<dbReference type="RefSeq" id="WP_085223325.1">
    <property type="nucleotide sequence ID" value="NZ_AP022576.1"/>
</dbReference>
<evidence type="ECO:0000313" key="2">
    <source>
        <dbReference type="Proteomes" id="UP000193010"/>
    </source>
</evidence>
<protein>
    <submittedName>
        <fullName evidence="1">Uncharacterized protein</fullName>
    </submittedName>
</protein>
<evidence type="ECO:0000313" key="1">
    <source>
        <dbReference type="EMBL" id="ORV51135.1"/>
    </source>
</evidence>
<dbReference type="Proteomes" id="UP000193010">
    <property type="component" value="Unassembled WGS sequence"/>
</dbReference>
<dbReference type="OrthoDB" id="483934at2"/>
<accession>A0A1X1U2S0</accession>
<keyword evidence="2" id="KW-1185">Reference proteome</keyword>
<dbReference type="EMBL" id="LQOV01000018">
    <property type="protein sequence ID" value="ORV51135.1"/>
    <property type="molecule type" value="Genomic_DNA"/>
</dbReference>
<name>A0A1X1U2S0_MYCFL</name>
<gene>
    <name evidence="1" type="ORF">AWC05_26405</name>
</gene>
<proteinExistence type="predicted"/>
<dbReference type="AlphaFoldDB" id="A0A1X1U2S0"/>
<organism evidence="1 2">
    <name type="scientific">Mycobacterium florentinum</name>
    <dbReference type="NCBI Taxonomy" id="292462"/>
    <lineage>
        <taxon>Bacteria</taxon>
        <taxon>Bacillati</taxon>
        <taxon>Actinomycetota</taxon>
        <taxon>Actinomycetes</taxon>
        <taxon>Mycobacteriales</taxon>
        <taxon>Mycobacteriaceae</taxon>
        <taxon>Mycobacterium</taxon>
        <taxon>Mycobacterium simiae complex</taxon>
    </lineage>
</organism>
<sequence>MAEIQSYRRLAEEGGKQVRETGYRKELIAGRTIAEFLLPPAQDVLDDWSVVNFRERYTVDRALVASSADSFVGLASPYREHLGQAFARFMMRVTLPKNLNEFEQYSLG</sequence>